<comment type="caution">
    <text evidence="1">The sequence shown here is derived from an EMBL/GenBank/DDBJ whole genome shotgun (WGS) entry which is preliminary data.</text>
</comment>
<evidence type="ECO:0000313" key="1">
    <source>
        <dbReference type="EMBL" id="KAH3698132.1"/>
    </source>
</evidence>
<gene>
    <name evidence="1" type="ORF">DPMN_085651</name>
</gene>
<organism evidence="1 2">
    <name type="scientific">Dreissena polymorpha</name>
    <name type="common">Zebra mussel</name>
    <name type="synonym">Mytilus polymorpha</name>
    <dbReference type="NCBI Taxonomy" id="45954"/>
    <lineage>
        <taxon>Eukaryota</taxon>
        <taxon>Metazoa</taxon>
        <taxon>Spiralia</taxon>
        <taxon>Lophotrochozoa</taxon>
        <taxon>Mollusca</taxon>
        <taxon>Bivalvia</taxon>
        <taxon>Autobranchia</taxon>
        <taxon>Heteroconchia</taxon>
        <taxon>Euheterodonta</taxon>
        <taxon>Imparidentia</taxon>
        <taxon>Neoheterodontei</taxon>
        <taxon>Myida</taxon>
        <taxon>Dreissenoidea</taxon>
        <taxon>Dreissenidae</taxon>
        <taxon>Dreissena</taxon>
    </lineage>
</organism>
<keyword evidence="2" id="KW-1185">Reference proteome</keyword>
<evidence type="ECO:0000313" key="2">
    <source>
        <dbReference type="Proteomes" id="UP000828390"/>
    </source>
</evidence>
<dbReference type="AlphaFoldDB" id="A0A9D3YGW2"/>
<reference evidence="1" key="2">
    <citation type="submission" date="2020-11" db="EMBL/GenBank/DDBJ databases">
        <authorList>
            <person name="McCartney M.A."/>
            <person name="Auch B."/>
            <person name="Kono T."/>
            <person name="Mallez S."/>
            <person name="Becker A."/>
            <person name="Gohl D.M."/>
            <person name="Silverstein K.A.T."/>
            <person name="Koren S."/>
            <person name="Bechman K.B."/>
            <person name="Herman A."/>
            <person name="Abrahante J.E."/>
            <person name="Garbe J."/>
        </authorList>
    </citation>
    <scope>NUCLEOTIDE SEQUENCE</scope>
    <source>
        <strain evidence="1">Duluth1</strain>
        <tissue evidence="1">Whole animal</tissue>
    </source>
</reference>
<sequence>MYGLKTASNRKLHRRRLCSKADRKHRAIACAWNHHVQFDIVPFYCTLCNFRCRATVHFLHHVKQYKRKIEEVAGMGVTDQLTVFRQITNPLDPNTLVEVIEMETSADDKDEEVYINTHAHQRPMVNHVHAD</sequence>
<proteinExistence type="predicted"/>
<reference evidence="1" key="1">
    <citation type="journal article" date="2019" name="bioRxiv">
        <title>The Genome of the Zebra Mussel, Dreissena polymorpha: A Resource for Invasive Species Research.</title>
        <authorList>
            <person name="McCartney M.A."/>
            <person name="Auch B."/>
            <person name="Kono T."/>
            <person name="Mallez S."/>
            <person name="Zhang Y."/>
            <person name="Obille A."/>
            <person name="Becker A."/>
            <person name="Abrahante J.E."/>
            <person name="Garbe J."/>
            <person name="Badalamenti J.P."/>
            <person name="Herman A."/>
            <person name="Mangelson H."/>
            <person name="Liachko I."/>
            <person name="Sullivan S."/>
            <person name="Sone E.D."/>
            <person name="Koren S."/>
            <person name="Silverstein K.A.T."/>
            <person name="Beckman K.B."/>
            <person name="Gohl D.M."/>
        </authorList>
    </citation>
    <scope>NUCLEOTIDE SEQUENCE</scope>
    <source>
        <strain evidence="1">Duluth1</strain>
        <tissue evidence="1">Whole animal</tissue>
    </source>
</reference>
<accession>A0A9D3YGW2</accession>
<dbReference type="EMBL" id="JAIWYP010000016">
    <property type="protein sequence ID" value="KAH3698132.1"/>
    <property type="molecule type" value="Genomic_DNA"/>
</dbReference>
<dbReference type="Proteomes" id="UP000828390">
    <property type="component" value="Unassembled WGS sequence"/>
</dbReference>
<name>A0A9D3YGW2_DREPO</name>
<protein>
    <submittedName>
        <fullName evidence="1">Uncharacterized protein</fullName>
    </submittedName>
</protein>